<keyword evidence="1" id="KW-0732">Signal</keyword>
<reference evidence="3 4" key="1">
    <citation type="submission" date="2020-07" db="EMBL/GenBank/DDBJ databases">
        <title>Complete genome and description of Corynebacterium incognita strain Marseille-Q3630 sp. nov.</title>
        <authorList>
            <person name="Boxberger M."/>
        </authorList>
    </citation>
    <scope>NUCLEOTIDE SEQUENCE [LARGE SCALE GENOMIC DNA]</scope>
    <source>
        <strain evidence="3 4">Marseille-Q3630</strain>
    </source>
</reference>
<dbReference type="PANTHER" id="PTHR21666:SF270">
    <property type="entry name" value="MUREIN HYDROLASE ACTIVATOR ENVC"/>
    <property type="match status" value="1"/>
</dbReference>
<evidence type="ECO:0000259" key="2">
    <source>
        <dbReference type="Pfam" id="PF01551"/>
    </source>
</evidence>
<organism evidence="3 4">
    <name type="scientific">Corynebacterium incognita</name>
    <dbReference type="NCBI Taxonomy" id="2754725"/>
    <lineage>
        <taxon>Bacteria</taxon>
        <taxon>Bacillati</taxon>
        <taxon>Actinomycetota</taxon>
        <taxon>Actinomycetes</taxon>
        <taxon>Mycobacteriales</taxon>
        <taxon>Corynebacteriaceae</taxon>
        <taxon>Corynebacterium</taxon>
    </lineage>
</organism>
<evidence type="ECO:0000313" key="3">
    <source>
        <dbReference type="EMBL" id="QNE89187.1"/>
    </source>
</evidence>
<dbReference type="RefSeq" id="WP_185175565.1">
    <property type="nucleotide sequence ID" value="NZ_CP059404.1"/>
</dbReference>
<dbReference type="InterPro" id="IPR011055">
    <property type="entry name" value="Dup_hybrid_motif"/>
</dbReference>
<evidence type="ECO:0000256" key="1">
    <source>
        <dbReference type="SAM" id="SignalP"/>
    </source>
</evidence>
<dbReference type="SUPFAM" id="SSF51261">
    <property type="entry name" value="Duplicated hybrid motif"/>
    <property type="match status" value="1"/>
</dbReference>
<feature type="signal peptide" evidence="1">
    <location>
        <begin position="1"/>
        <end position="23"/>
    </location>
</feature>
<dbReference type="Proteomes" id="UP000515743">
    <property type="component" value="Chromosome"/>
</dbReference>
<proteinExistence type="predicted"/>
<protein>
    <submittedName>
        <fullName evidence="3">M23 family metallopeptidase</fullName>
    </submittedName>
</protein>
<name>A0A7G7CNM1_9CORY</name>
<dbReference type="GO" id="GO:0004222">
    <property type="term" value="F:metalloendopeptidase activity"/>
    <property type="evidence" value="ECO:0007669"/>
    <property type="project" value="TreeGrafter"/>
</dbReference>
<evidence type="ECO:0000313" key="4">
    <source>
        <dbReference type="Proteomes" id="UP000515743"/>
    </source>
</evidence>
<gene>
    <name evidence="3" type="ORF">H0194_09020</name>
</gene>
<dbReference type="InterPro" id="IPR050570">
    <property type="entry name" value="Cell_wall_metabolism_enzyme"/>
</dbReference>
<dbReference type="EMBL" id="CP059404">
    <property type="protein sequence ID" value="QNE89187.1"/>
    <property type="molecule type" value="Genomic_DNA"/>
</dbReference>
<accession>A0A7G7CNM1</accession>
<dbReference type="KEGG" id="cik:H0194_09020"/>
<feature type="domain" description="M23ase beta-sheet core" evidence="2">
    <location>
        <begin position="135"/>
        <end position="227"/>
    </location>
</feature>
<keyword evidence="4" id="KW-1185">Reference proteome</keyword>
<feature type="chain" id="PRO_5028951517" evidence="1">
    <location>
        <begin position="24"/>
        <end position="244"/>
    </location>
</feature>
<dbReference type="Gene3D" id="2.70.70.10">
    <property type="entry name" value="Glucose Permease (Domain IIA)"/>
    <property type="match status" value="1"/>
</dbReference>
<sequence>MKRTATAAAIALALGLGAPVASAATPAATLDFSTGSSKPQVSGVDNQQLFAALRGLAESADSVMNADVIPKIESTDGSINIVLDPQSIPALAEAFAPDTSGTMTAERGQHADGRTVVFPTSGTFTSGYGQRWGAVHNGIDIANPIGTPIYAVMDGTVIDSGPARGYGNWIRIQHDNGEISVYGHMSANTLAVGVGERVTAGQQIAAIGNEGQSTGPHLHFEIWPNGASASDPVTWFQQAGITVR</sequence>
<dbReference type="CDD" id="cd12797">
    <property type="entry name" value="M23_peptidase"/>
    <property type="match status" value="1"/>
</dbReference>
<dbReference type="PANTHER" id="PTHR21666">
    <property type="entry name" value="PEPTIDASE-RELATED"/>
    <property type="match status" value="1"/>
</dbReference>
<dbReference type="InterPro" id="IPR016047">
    <property type="entry name" value="M23ase_b-sheet_dom"/>
</dbReference>
<dbReference type="AlphaFoldDB" id="A0A7G7CNM1"/>
<dbReference type="Pfam" id="PF01551">
    <property type="entry name" value="Peptidase_M23"/>
    <property type="match status" value="1"/>
</dbReference>